<dbReference type="EMBL" id="BAFO02000021">
    <property type="protein sequence ID" value="GAD84213.1"/>
    <property type="molecule type" value="Genomic_DNA"/>
</dbReference>
<dbReference type="PANTHER" id="PTHR11941:SF169">
    <property type="entry name" value="(7AS)-7A-METHYL-1,5-DIOXO-2,3,5,6,7,7A-HEXAHYDRO-1H-INDENE-CARBOXYL-COA HYDROLASE"/>
    <property type="match status" value="1"/>
</dbReference>
<dbReference type="NCBIfam" id="NF042432">
    <property type="entry name" value="DHPACoAdixog_DpgC"/>
    <property type="match status" value="1"/>
</dbReference>
<organism evidence="4 5">
    <name type="scientific">Nocardia asteroides NBRC 15531</name>
    <dbReference type="NCBI Taxonomy" id="1110697"/>
    <lineage>
        <taxon>Bacteria</taxon>
        <taxon>Bacillati</taxon>
        <taxon>Actinomycetota</taxon>
        <taxon>Actinomycetes</taxon>
        <taxon>Mycobacteriales</taxon>
        <taxon>Nocardiaceae</taxon>
        <taxon>Nocardia</taxon>
    </lineage>
</organism>
<accession>U5ECP5</accession>
<keyword evidence="5" id="KW-1185">Reference proteome</keyword>
<dbReference type="InterPro" id="IPR001753">
    <property type="entry name" value="Enoyl-CoA_hydra/iso"/>
</dbReference>
<dbReference type="SUPFAM" id="SSF52096">
    <property type="entry name" value="ClpP/crotonase"/>
    <property type="match status" value="1"/>
</dbReference>
<comment type="similarity">
    <text evidence="1">Belongs to the enoyl-CoA hydratase/isomerase family.</text>
</comment>
<dbReference type="STRING" id="1824.SAMN05444423_10885"/>
<evidence type="ECO:0000313" key="5">
    <source>
        <dbReference type="Proteomes" id="UP000017048"/>
    </source>
</evidence>
<evidence type="ECO:0000256" key="1">
    <source>
        <dbReference type="ARBA" id="ARBA00005254"/>
    </source>
</evidence>
<dbReference type="CDD" id="cd06558">
    <property type="entry name" value="crotonase-like"/>
    <property type="match status" value="1"/>
</dbReference>
<name>U5ECP5_NOCAS</name>
<dbReference type="PANTHER" id="PTHR11941">
    <property type="entry name" value="ENOYL-COA HYDRATASE-RELATED"/>
    <property type="match status" value="1"/>
</dbReference>
<dbReference type="eggNOG" id="COG1024">
    <property type="taxonomic scope" value="Bacteria"/>
</dbReference>
<dbReference type="GO" id="GO:0006635">
    <property type="term" value="P:fatty acid beta-oxidation"/>
    <property type="evidence" value="ECO:0007669"/>
    <property type="project" value="TreeGrafter"/>
</dbReference>
<dbReference type="InterPro" id="IPR029045">
    <property type="entry name" value="ClpP/crotonase-like_dom_sf"/>
</dbReference>
<dbReference type="Pfam" id="PF00378">
    <property type="entry name" value="ECH_1"/>
    <property type="match status" value="1"/>
</dbReference>
<dbReference type="Proteomes" id="UP000017048">
    <property type="component" value="Unassembled WGS sequence"/>
</dbReference>
<dbReference type="GeneID" id="91518309"/>
<protein>
    <recommendedName>
        <fullName evidence="6">Enoyl-CoA hydratase</fullName>
    </recommendedName>
</protein>
<keyword evidence="3" id="KW-0456">Lyase</keyword>
<evidence type="ECO:0000256" key="2">
    <source>
        <dbReference type="ARBA" id="ARBA00023098"/>
    </source>
</evidence>
<evidence type="ECO:0000313" key="4">
    <source>
        <dbReference type="EMBL" id="GAD84213.1"/>
    </source>
</evidence>
<comment type="caution">
    <text evidence="4">The sequence shown here is derived from an EMBL/GenBank/DDBJ whole genome shotgun (WGS) entry which is preliminary data.</text>
</comment>
<reference evidence="4 5" key="1">
    <citation type="journal article" date="2014" name="BMC Genomics">
        <title>Genome based analysis of type-I polyketide synthase and nonribosomal peptide synthetase gene clusters in seven strains of five representative Nocardia species.</title>
        <authorList>
            <person name="Komaki H."/>
            <person name="Ichikawa N."/>
            <person name="Hosoyama A."/>
            <person name="Takahashi-Nakaguchi A."/>
            <person name="Matsuzawa T."/>
            <person name="Suzuki K."/>
            <person name="Fujita N."/>
            <person name="Gonoi T."/>
        </authorList>
    </citation>
    <scope>NUCLEOTIDE SEQUENCE [LARGE SCALE GENOMIC DNA]</scope>
    <source>
        <strain evidence="4 5">NBRC 15531</strain>
    </source>
</reference>
<evidence type="ECO:0000256" key="3">
    <source>
        <dbReference type="ARBA" id="ARBA00023239"/>
    </source>
</evidence>
<dbReference type="GO" id="GO:0016829">
    <property type="term" value="F:lyase activity"/>
    <property type="evidence" value="ECO:0007669"/>
    <property type="project" value="UniProtKB-KW"/>
</dbReference>
<dbReference type="RefSeq" id="WP_019047720.1">
    <property type="nucleotide sequence ID" value="NZ_BAFO02000021.1"/>
</dbReference>
<dbReference type="Gene3D" id="3.90.226.10">
    <property type="entry name" value="2-enoyl-CoA Hydratase, Chain A, domain 1"/>
    <property type="match status" value="1"/>
</dbReference>
<proteinExistence type="inferred from homology"/>
<gene>
    <name evidence="4" type="ORF">NCAST_21_01640</name>
</gene>
<dbReference type="Gene3D" id="1.20.58.1300">
    <property type="match status" value="1"/>
</dbReference>
<evidence type="ECO:0008006" key="6">
    <source>
        <dbReference type="Google" id="ProtNLM"/>
    </source>
</evidence>
<dbReference type="AlphaFoldDB" id="U5ECP5"/>
<keyword evidence="2" id="KW-0443">Lipid metabolism</keyword>
<sequence>MTTGITARSIVGQLDHDMVELRAAADEHAAILAALGPVRERDEAEAATATAAHRVLRRLRREFLRRHLPTVYRSATDDLGRALRLTRLAATVTALFPGLLPTAEQLAADAAVPQPAKEGWEIDQGIFFQAVFADPELGNHLLDAMRAPTGAALDLLAEFRDSGVVTLPAVRLVRTGTTATLTITNTACLNAEDNQHVTDMEIAVDLILLDPATRVGVVRGGVMDHPRYRGRRVFSAGINLAHLHQGKISFLDFLLGRETGYIAKILRGLTTEDHTWPAVPATKPFVAAVDAFAIGGGAQLLMVFDRVIAAADSFVSLPAAQEGIIPGAANLRLGRSADHRLSRDVILWGRRIWATEPEARAIVDTVVDPAEMDAEIDRAAARLAAPAVVANKHMLVVAEEPQDVFRRYLAEFALHQALRLYSPDVLAKTERFGRKADR</sequence>
<dbReference type="InterPro" id="IPR053482">
    <property type="entry name" value="DPA-CoA_Dioxygenase"/>
</dbReference>